<dbReference type="STRING" id="624147.SAMN04487970_105912"/>
<name>A0A1G4TNP1_9BACL</name>
<accession>A0A1G4TNP1</accession>
<evidence type="ECO:0000313" key="1">
    <source>
        <dbReference type="EMBL" id="SCW82827.1"/>
    </source>
</evidence>
<gene>
    <name evidence="1" type="ORF">SAMN04487970_105912</name>
</gene>
<dbReference type="AlphaFoldDB" id="A0A1G4TNP1"/>
<keyword evidence="2" id="KW-1185">Reference proteome</keyword>
<proteinExistence type="predicted"/>
<reference evidence="2" key="1">
    <citation type="submission" date="2016-10" db="EMBL/GenBank/DDBJ databases">
        <authorList>
            <person name="Varghese N."/>
            <person name="Submissions S."/>
        </authorList>
    </citation>
    <scope>NUCLEOTIDE SEQUENCE [LARGE SCALE GENOMIC DNA]</scope>
    <source>
        <strain evidence="2">CGMCC 1.8946</strain>
    </source>
</reference>
<evidence type="ECO:0000313" key="2">
    <source>
        <dbReference type="Proteomes" id="UP000198601"/>
    </source>
</evidence>
<dbReference type="EMBL" id="FMTT01000059">
    <property type="protein sequence ID" value="SCW82827.1"/>
    <property type="molecule type" value="Genomic_DNA"/>
</dbReference>
<organism evidence="1 2">
    <name type="scientific">Paenibacillus tianmuensis</name>
    <dbReference type="NCBI Taxonomy" id="624147"/>
    <lineage>
        <taxon>Bacteria</taxon>
        <taxon>Bacillati</taxon>
        <taxon>Bacillota</taxon>
        <taxon>Bacilli</taxon>
        <taxon>Bacillales</taxon>
        <taxon>Paenibacillaceae</taxon>
        <taxon>Paenibacillus</taxon>
    </lineage>
</organism>
<protein>
    <submittedName>
        <fullName evidence="1">Uncharacterized protein</fullName>
    </submittedName>
</protein>
<sequence length="74" mass="8379">MTKYCPALPSKHLQALALQVFRAFLNTLLCPPQNEQKQAKISPIVGKLWAMKPRRKPRTSQINPLIYGSIYGTI</sequence>
<dbReference type="Proteomes" id="UP000198601">
    <property type="component" value="Unassembled WGS sequence"/>
</dbReference>